<protein>
    <recommendedName>
        <fullName evidence="3">LOB domain-containing protein</fullName>
    </recommendedName>
</protein>
<sequence>MKKSRTSCGACKILRRRCNGSCFLAPYFPSSDPNKFFVVHKVFGASNLIRHLKEVDVKERDDVVKSMVYEATARLTDPVYGCTGAIFSLLKQANDLRSQLAKAMEEIAEIQEQCRHLMAILTDDTNWYSFQVYSDDNISYLNNNNNVSKWLMKVETS</sequence>
<evidence type="ECO:0000256" key="1">
    <source>
        <dbReference type="ARBA" id="ARBA00005474"/>
    </source>
</evidence>
<dbReference type="GO" id="GO:0006355">
    <property type="term" value="P:regulation of DNA-templated transcription"/>
    <property type="evidence" value="ECO:0000318"/>
    <property type="project" value="GO_Central"/>
</dbReference>
<dbReference type="GO" id="GO:0001216">
    <property type="term" value="F:DNA-binding transcription activator activity"/>
    <property type="evidence" value="ECO:0000318"/>
    <property type="project" value="GO_Central"/>
</dbReference>
<accession>W1PFW0</accession>
<dbReference type="Gramene" id="ERN06589">
    <property type="protein sequence ID" value="ERN06589"/>
    <property type="gene ID" value="AMTR_s00058p00148530"/>
</dbReference>
<evidence type="ECO:0000256" key="2">
    <source>
        <dbReference type="SAM" id="Coils"/>
    </source>
</evidence>
<comment type="similarity">
    <text evidence="1">Belongs to the LOB domain-containing protein family.</text>
</comment>
<organism evidence="4 5">
    <name type="scientific">Amborella trichopoda</name>
    <dbReference type="NCBI Taxonomy" id="13333"/>
    <lineage>
        <taxon>Eukaryota</taxon>
        <taxon>Viridiplantae</taxon>
        <taxon>Streptophyta</taxon>
        <taxon>Embryophyta</taxon>
        <taxon>Tracheophyta</taxon>
        <taxon>Spermatophyta</taxon>
        <taxon>Magnoliopsida</taxon>
        <taxon>Amborellales</taxon>
        <taxon>Amborellaceae</taxon>
        <taxon>Amborella</taxon>
    </lineage>
</organism>
<proteinExistence type="inferred from homology"/>
<evidence type="ECO:0000259" key="3">
    <source>
        <dbReference type="PROSITE" id="PS50891"/>
    </source>
</evidence>
<reference evidence="5" key="1">
    <citation type="journal article" date="2013" name="Science">
        <title>The Amborella genome and the evolution of flowering plants.</title>
        <authorList>
            <consortium name="Amborella Genome Project"/>
        </authorList>
    </citation>
    <scope>NUCLEOTIDE SEQUENCE [LARGE SCALE GENOMIC DNA]</scope>
</reference>
<dbReference type="GO" id="GO:0005634">
    <property type="term" value="C:nucleus"/>
    <property type="evidence" value="ECO:0000318"/>
    <property type="project" value="GO_Central"/>
</dbReference>
<dbReference type="Pfam" id="PF03195">
    <property type="entry name" value="LOB"/>
    <property type="match status" value="1"/>
</dbReference>
<dbReference type="eggNOG" id="ENOG502QV36">
    <property type="taxonomic scope" value="Eukaryota"/>
</dbReference>
<gene>
    <name evidence="4" type="ORF">AMTR_s00058p00148530</name>
</gene>
<dbReference type="OrthoDB" id="1137559at2759"/>
<dbReference type="PANTHER" id="PTHR31301:SF206">
    <property type="entry name" value="LOB DOMAIN-CONTAINING PROTEIN 1"/>
    <property type="match status" value="1"/>
</dbReference>
<dbReference type="PROSITE" id="PS50891">
    <property type="entry name" value="LOB"/>
    <property type="match status" value="1"/>
</dbReference>
<dbReference type="AlphaFoldDB" id="W1PFW0"/>
<evidence type="ECO:0000313" key="4">
    <source>
        <dbReference type="EMBL" id="ERN06589.1"/>
    </source>
</evidence>
<dbReference type="Proteomes" id="UP000017836">
    <property type="component" value="Unassembled WGS sequence"/>
</dbReference>
<keyword evidence="2" id="KW-0175">Coiled coil</keyword>
<dbReference type="KEGG" id="atr:18434788"/>
<evidence type="ECO:0000313" key="5">
    <source>
        <dbReference type="Proteomes" id="UP000017836"/>
    </source>
</evidence>
<feature type="domain" description="LOB" evidence="3">
    <location>
        <begin position="6"/>
        <end position="107"/>
    </location>
</feature>
<dbReference type="InterPro" id="IPR004883">
    <property type="entry name" value="LOB"/>
</dbReference>
<dbReference type="OMA" id="RIKMHQD"/>
<dbReference type="PANTHER" id="PTHR31301">
    <property type="entry name" value="LOB DOMAIN-CONTAINING PROTEIN 4-RELATED"/>
    <property type="match status" value="1"/>
</dbReference>
<dbReference type="EMBL" id="KI393888">
    <property type="protein sequence ID" value="ERN06589.1"/>
    <property type="molecule type" value="Genomic_DNA"/>
</dbReference>
<keyword evidence="5" id="KW-1185">Reference proteome</keyword>
<dbReference type="HOGENOM" id="CLU_058353_5_3_1"/>
<name>W1PFW0_AMBTC</name>
<feature type="coiled-coil region" evidence="2">
    <location>
        <begin position="86"/>
        <end position="120"/>
    </location>
</feature>